<evidence type="ECO:0000256" key="4">
    <source>
        <dbReference type="ARBA" id="ARBA00019403"/>
    </source>
</evidence>
<dbReference type="InterPro" id="IPR005273">
    <property type="entry name" value="Ura-DNA_glyco_family4"/>
</dbReference>
<dbReference type="PANTHER" id="PTHR33693:SF1">
    <property type="entry name" value="TYPE-4 URACIL-DNA GLYCOSYLASE"/>
    <property type="match status" value="1"/>
</dbReference>
<dbReference type="KEGG" id="ccah:DWG20_09500"/>
<dbReference type="GO" id="GO:0004844">
    <property type="term" value="F:uracil DNA N-glycosylase activity"/>
    <property type="evidence" value="ECO:0007669"/>
    <property type="project" value="UniProtKB-EC"/>
</dbReference>
<dbReference type="OrthoDB" id="5290748at2"/>
<evidence type="ECO:0000256" key="10">
    <source>
        <dbReference type="ARBA" id="ARBA00023014"/>
    </source>
</evidence>
<dbReference type="EMBL" id="CP031337">
    <property type="protein sequence ID" value="AXK39661.1"/>
    <property type="molecule type" value="Genomic_DNA"/>
</dbReference>
<keyword evidence="6" id="KW-0479">Metal-binding</keyword>
<evidence type="ECO:0000313" key="14">
    <source>
        <dbReference type="Proteomes" id="UP000254537"/>
    </source>
</evidence>
<dbReference type="InterPro" id="IPR051536">
    <property type="entry name" value="UDG_Type-4/5"/>
</dbReference>
<dbReference type="SMART" id="SM00987">
    <property type="entry name" value="UreE_C"/>
    <property type="match status" value="1"/>
</dbReference>
<dbReference type="SMART" id="SM00986">
    <property type="entry name" value="UDG"/>
    <property type="match status" value="1"/>
</dbReference>
<evidence type="ECO:0000313" key="13">
    <source>
        <dbReference type="EMBL" id="AXK39661.1"/>
    </source>
</evidence>
<reference evidence="13 14" key="1">
    <citation type="submission" date="2018-07" db="EMBL/GenBank/DDBJ databases">
        <title>Crenobacter cavernae sp. nov., isolated from a karst cave.</title>
        <authorList>
            <person name="Zhu H."/>
        </authorList>
    </citation>
    <scope>NUCLEOTIDE SEQUENCE [LARGE SCALE GENOMIC DNA]</scope>
    <source>
        <strain evidence="13 14">K1W11S-77</strain>
    </source>
</reference>
<accession>A0A345Y6V9</accession>
<keyword evidence="11" id="KW-0234">DNA repair</keyword>
<evidence type="ECO:0000256" key="2">
    <source>
        <dbReference type="ARBA" id="ARBA00006521"/>
    </source>
</evidence>
<keyword evidence="9" id="KW-0408">Iron</keyword>
<evidence type="ECO:0000256" key="1">
    <source>
        <dbReference type="ARBA" id="ARBA00001400"/>
    </source>
</evidence>
<dbReference type="InterPro" id="IPR036895">
    <property type="entry name" value="Uracil-DNA_glycosylase-like_sf"/>
</dbReference>
<dbReference type="InterPro" id="IPR005122">
    <property type="entry name" value="Uracil-DNA_glycosylase-like"/>
</dbReference>
<evidence type="ECO:0000256" key="9">
    <source>
        <dbReference type="ARBA" id="ARBA00023004"/>
    </source>
</evidence>
<dbReference type="EC" id="3.2.2.27" evidence="3"/>
<feature type="domain" description="Uracil-DNA glycosylase-like" evidence="12">
    <location>
        <begin position="131"/>
        <end position="278"/>
    </location>
</feature>
<keyword evidence="8" id="KW-0378">Hydrolase</keyword>
<dbReference type="GO" id="GO:0046872">
    <property type="term" value="F:metal ion binding"/>
    <property type="evidence" value="ECO:0007669"/>
    <property type="project" value="UniProtKB-KW"/>
</dbReference>
<dbReference type="GO" id="GO:0051539">
    <property type="term" value="F:4 iron, 4 sulfur cluster binding"/>
    <property type="evidence" value="ECO:0007669"/>
    <property type="project" value="UniProtKB-KW"/>
</dbReference>
<dbReference type="RefSeq" id="WP_115433593.1">
    <property type="nucleotide sequence ID" value="NZ_CP031337.1"/>
</dbReference>
<evidence type="ECO:0000256" key="6">
    <source>
        <dbReference type="ARBA" id="ARBA00022723"/>
    </source>
</evidence>
<name>A0A345Y6V9_9NEIS</name>
<gene>
    <name evidence="13" type="ORF">DWG20_09500</name>
</gene>
<protein>
    <recommendedName>
        <fullName evidence="4">Type-4 uracil-DNA glycosylase</fullName>
        <ecNumber evidence="3">3.2.2.27</ecNumber>
    </recommendedName>
</protein>
<dbReference type="Pfam" id="PF03167">
    <property type="entry name" value="UDG"/>
    <property type="match status" value="1"/>
</dbReference>
<dbReference type="AlphaFoldDB" id="A0A345Y6V9"/>
<organism evidence="13 14">
    <name type="scientific">Crenobacter cavernae</name>
    <dbReference type="NCBI Taxonomy" id="2290923"/>
    <lineage>
        <taxon>Bacteria</taxon>
        <taxon>Pseudomonadati</taxon>
        <taxon>Pseudomonadota</taxon>
        <taxon>Betaproteobacteria</taxon>
        <taxon>Neisseriales</taxon>
        <taxon>Neisseriaceae</taxon>
        <taxon>Crenobacter</taxon>
    </lineage>
</organism>
<evidence type="ECO:0000256" key="11">
    <source>
        <dbReference type="ARBA" id="ARBA00023204"/>
    </source>
</evidence>
<keyword evidence="7" id="KW-0227">DNA damage</keyword>
<evidence type="ECO:0000256" key="5">
    <source>
        <dbReference type="ARBA" id="ARBA00022485"/>
    </source>
</evidence>
<evidence type="ECO:0000256" key="8">
    <source>
        <dbReference type="ARBA" id="ARBA00022801"/>
    </source>
</evidence>
<dbReference type="SUPFAM" id="SSF52141">
    <property type="entry name" value="Uracil-DNA glycosylase-like"/>
    <property type="match status" value="1"/>
</dbReference>
<dbReference type="Proteomes" id="UP000254537">
    <property type="component" value="Chromosome"/>
</dbReference>
<dbReference type="PANTHER" id="PTHR33693">
    <property type="entry name" value="TYPE-5 URACIL-DNA GLYCOSYLASE"/>
    <property type="match status" value="1"/>
</dbReference>
<dbReference type="NCBIfam" id="TIGR00758">
    <property type="entry name" value="UDG_fam4"/>
    <property type="match status" value="1"/>
</dbReference>
<sequence length="290" mass="31427">MMRRALLADAMGLGPLWLPRGVELAGDDEACEVASTPDRPAAAIAPGRTPLPSTPGSASPLREALLSKVQGHSRPAPSAVAQADTPFKIVERTTLGSAKVEIAALDWAGLQQAVSVCQRCRLCETRTQTVFGRGAERARLMIVGEAPGENEDKEGQPFVGRAGQLLENMLASISLNSESDVFITNVLKCRPPGNRNPAGDEIASCQNYLLAQIDHVRPDLILALGRFAAQTLLESTETIGRLRGRVHRYRDIPLIVSYHPAYLLRNQPDKARAWQDLTLTRRTLIQLAAS</sequence>
<comment type="similarity">
    <text evidence="2">Belongs to the uracil-DNA glycosylase (UDG) superfamily. Type 4 (UDGa) family.</text>
</comment>
<comment type="catalytic activity">
    <reaction evidence="1">
        <text>Hydrolyzes single-stranded DNA or mismatched double-stranded DNA and polynucleotides, releasing free uracil.</text>
        <dbReference type="EC" id="3.2.2.27"/>
    </reaction>
</comment>
<keyword evidence="10" id="KW-0411">Iron-sulfur</keyword>
<evidence type="ECO:0000256" key="7">
    <source>
        <dbReference type="ARBA" id="ARBA00022763"/>
    </source>
</evidence>
<proteinExistence type="inferred from homology"/>
<dbReference type="GO" id="GO:0006281">
    <property type="term" value="P:DNA repair"/>
    <property type="evidence" value="ECO:0007669"/>
    <property type="project" value="UniProtKB-KW"/>
</dbReference>
<dbReference type="Gene3D" id="3.40.470.10">
    <property type="entry name" value="Uracil-DNA glycosylase-like domain"/>
    <property type="match status" value="1"/>
</dbReference>
<dbReference type="CDD" id="cd10030">
    <property type="entry name" value="UDG-F4_TTUDGA_SPO1dp_like"/>
    <property type="match status" value="1"/>
</dbReference>
<evidence type="ECO:0000259" key="12">
    <source>
        <dbReference type="SMART" id="SM00986"/>
    </source>
</evidence>
<keyword evidence="5" id="KW-0004">4Fe-4S</keyword>
<evidence type="ECO:0000256" key="3">
    <source>
        <dbReference type="ARBA" id="ARBA00012030"/>
    </source>
</evidence>